<dbReference type="RefSeq" id="WP_153509668.1">
    <property type="nucleotide sequence ID" value="NZ_CP045652.1"/>
</dbReference>
<protein>
    <submittedName>
        <fullName evidence="2">Uncharacterized protein</fullName>
    </submittedName>
</protein>
<dbReference type="EMBL" id="CP045652">
    <property type="protein sequence ID" value="QGA25348.1"/>
    <property type="molecule type" value="Genomic_DNA"/>
</dbReference>
<keyword evidence="1" id="KW-0812">Transmembrane</keyword>
<evidence type="ECO:0000313" key="3">
    <source>
        <dbReference type="Proteomes" id="UP000326921"/>
    </source>
</evidence>
<organism evidence="2 3">
    <name type="scientific">Sphingobacterium zhuxiongii</name>
    <dbReference type="NCBI Taxonomy" id="2662364"/>
    <lineage>
        <taxon>Bacteria</taxon>
        <taxon>Pseudomonadati</taxon>
        <taxon>Bacteroidota</taxon>
        <taxon>Sphingobacteriia</taxon>
        <taxon>Sphingobacteriales</taxon>
        <taxon>Sphingobacteriaceae</taxon>
        <taxon>Sphingobacterium</taxon>
    </lineage>
</organism>
<name>A0A5Q0QCC0_9SPHI</name>
<dbReference type="AlphaFoldDB" id="A0A5Q0QCC0"/>
<keyword evidence="3" id="KW-1185">Reference proteome</keyword>
<evidence type="ECO:0000256" key="1">
    <source>
        <dbReference type="SAM" id="Phobius"/>
    </source>
</evidence>
<feature type="transmembrane region" description="Helical" evidence="1">
    <location>
        <begin position="59"/>
        <end position="78"/>
    </location>
</feature>
<evidence type="ECO:0000313" key="2">
    <source>
        <dbReference type="EMBL" id="QGA25348.1"/>
    </source>
</evidence>
<dbReference type="KEGG" id="sphe:GFH32_03000"/>
<dbReference type="Proteomes" id="UP000326921">
    <property type="component" value="Chromosome"/>
</dbReference>
<accession>A0A5Q0QCC0</accession>
<keyword evidence="1" id="KW-0472">Membrane</keyword>
<sequence length="80" mass="9244">MKLTPLNITLACVLVWAISELGNEGEPLFSWVWLVILSVLLVFVDILFRLWIKDVQRLWTMQIGFMVIVGIVTVLIKLQF</sequence>
<feature type="transmembrane region" description="Helical" evidence="1">
    <location>
        <begin position="32"/>
        <end position="52"/>
    </location>
</feature>
<keyword evidence="1" id="KW-1133">Transmembrane helix</keyword>
<gene>
    <name evidence="2" type="ORF">GFH32_03000</name>
</gene>
<proteinExistence type="predicted"/>
<reference evidence="2 3" key="1">
    <citation type="submission" date="2019-10" db="EMBL/GenBank/DDBJ databases">
        <authorList>
            <person name="Dong K."/>
        </authorList>
    </citation>
    <scope>NUCLEOTIDE SEQUENCE [LARGE SCALE GENOMIC DNA]</scope>
    <source>
        <strain evidence="3">dk4302</strain>
    </source>
</reference>